<sequence length="245" mass="28594">MKFGKIQYLNLVPFDMFIKSYPLPTQFKQALFFRRSYPSKLNQSFLFRRIDAGFISSIAGYKSALLHKATMSGIISKGAVWSVIVLPNDDKIDYQSQTSNALCKILGLKGEVLIGDRALKAQYNGAKYIDMGEEWFKKHRLPFVFGRLCFNKYANFYTHISARFNAKKTKIPFYILSSHAKTTGIDMAYIKEYLTHIYYKISHKEHSGLKRFYRALRLEQIPFPHRIYPQDITKNITKKRDKSKK</sequence>
<dbReference type="InterPro" id="IPR003773">
    <property type="entry name" value="Menaquinone_biosynth"/>
</dbReference>
<dbReference type="EMBL" id="BASD01000018">
    <property type="protein sequence ID" value="GAD19220.1"/>
    <property type="molecule type" value="Genomic_DNA"/>
</dbReference>
<comment type="function">
    <text evidence="4">Catalyzes the dehydration of chorismate into 3-[(1-carboxyvinyl)oxy]benzoate, a step in the biosynthesis of menaquinone (MK, vitamin K2).</text>
</comment>
<dbReference type="UniPathway" id="UPA00079"/>
<dbReference type="OrthoDB" id="9810112at2"/>
<comment type="similarity">
    <text evidence="4">Belongs to the MqnA/MqnD family. MqnA subfamily.</text>
</comment>
<name>T1CZ49_9HELI</name>
<dbReference type="Pfam" id="PF02621">
    <property type="entry name" value="VitK2_biosynth"/>
    <property type="match status" value="1"/>
</dbReference>
<keyword evidence="6" id="KW-1185">Reference proteome</keyword>
<dbReference type="Gene3D" id="3.40.190.10">
    <property type="entry name" value="Periplasmic binding protein-like II"/>
    <property type="match status" value="2"/>
</dbReference>
<evidence type="ECO:0000256" key="1">
    <source>
        <dbReference type="ARBA" id="ARBA00004863"/>
    </source>
</evidence>
<evidence type="ECO:0000313" key="5">
    <source>
        <dbReference type="EMBL" id="GAD19220.1"/>
    </source>
</evidence>
<proteinExistence type="inferred from homology"/>
<comment type="catalytic activity">
    <reaction evidence="4">
        <text>chorismate = 3-[(1-carboxyvinyl)-oxy]benzoate + H2O</text>
        <dbReference type="Rhea" id="RHEA:40051"/>
        <dbReference type="ChEBI" id="CHEBI:15377"/>
        <dbReference type="ChEBI" id="CHEBI:29748"/>
        <dbReference type="ChEBI" id="CHEBI:76981"/>
        <dbReference type="EC" id="4.2.1.151"/>
    </reaction>
</comment>
<reference evidence="5 6" key="1">
    <citation type="journal article" date="2013" name="Genome Announc.">
        <title>Draft Genome Sequence of Helicobacter fennelliae Strain MRY12-0050, Isolated from a Bacteremia Patient.</title>
        <authorList>
            <person name="Rimbara E."/>
            <person name="Matsui M."/>
            <person name="Mori S."/>
            <person name="Suzuki S."/>
            <person name="Suzuki M."/>
            <person name="Kim H."/>
            <person name="Sekizuka T."/>
            <person name="Kuroda M."/>
            <person name="Shibayama K."/>
        </authorList>
    </citation>
    <scope>NUCLEOTIDE SEQUENCE [LARGE SCALE GENOMIC DNA]</scope>
    <source>
        <strain evidence="5 6">MRY12-0050</strain>
    </source>
</reference>
<dbReference type="InterPro" id="IPR030868">
    <property type="entry name" value="MqnA"/>
</dbReference>
<comment type="pathway">
    <text evidence="1 4">Quinol/quinone metabolism; menaquinone biosynthesis.</text>
</comment>
<dbReference type="AlphaFoldDB" id="T1CZ49"/>
<dbReference type="HAMAP" id="MF_00995">
    <property type="entry name" value="MqnA"/>
    <property type="match status" value="1"/>
</dbReference>
<accession>T1CZ49</accession>
<keyword evidence="2 4" id="KW-0474">Menaquinone biosynthesis</keyword>
<dbReference type="RefSeq" id="WP_023948428.1">
    <property type="nucleotide sequence ID" value="NZ_BASD01000018.1"/>
</dbReference>
<dbReference type="GO" id="GO:0016836">
    <property type="term" value="F:hydro-lyase activity"/>
    <property type="evidence" value="ECO:0007669"/>
    <property type="project" value="UniProtKB-UniRule"/>
</dbReference>
<dbReference type="EC" id="4.2.1.151" evidence="4"/>
<dbReference type="GO" id="GO:0009234">
    <property type="term" value="P:menaquinone biosynthetic process"/>
    <property type="evidence" value="ECO:0007669"/>
    <property type="project" value="UniProtKB-UniRule"/>
</dbReference>
<comment type="caution">
    <text evidence="5">The sequence shown here is derived from an EMBL/GenBank/DDBJ whole genome shotgun (WGS) entry which is preliminary data.</text>
</comment>
<evidence type="ECO:0000313" key="6">
    <source>
        <dbReference type="Proteomes" id="UP000018143"/>
    </source>
</evidence>
<organism evidence="5 6">
    <name type="scientific">Helicobacter fennelliae MRY12-0050</name>
    <dbReference type="NCBI Taxonomy" id="1325130"/>
    <lineage>
        <taxon>Bacteria</taxon>
        <taxon>Pseudomonadati</taxon>
        <taxon>Campylobacterota</taxon>
        <taxon>Epsilonproteobacteria</taxon>
        <taxon>Campylobacterales</taxon>
        <taxon>Helicobacteraceae</taxon>
        <taxon>Helicobacter</taxon>
    </lineage>
</organism>
<dbReference type="STRING" id="1325130.HFN_0351"/>
<evidence type="ECO:0000256" key="3">
    <source>
        <dbReference type="ARBA" id="ARBA00023239"/>
    </source>
</evidence>
<evidence type="ECO:0000256" key="2">
    <source>
        <dbReference type="ARBA" id="ARBA00022428"/>
    </source>
</evidence>
<protein>
    <recommendedName>
        <fullName evidence="4">Chorismate dehydratase</fullName>
        <ecNumber evidence="4">4.2.1.151</ecNumber>
    </recommendedName>
    <alternativeName>
        <fullName evidence="4">Menaquinone biosynthetic enzyme MqnA</fullName>
    </alternativeName>
</protein>
<dbReference type="PANTHER" id="PTHR37690:SF1">
    <property type="entry name" value="CHORISMATE DEHYDRATASE"/>
    <property type="match status" value="1"/>
</dbReference>
<dbReference type="eggNOG" id="COG1427">
    <property type="taxonomic scope" value="Bacteria"/>
</dbReference>
<dbReference type="SUPFAM" id="SSF53850">
    <property type="entry name" value="Periplasmic binding protein-like II"/>
    <property type="match status" value="1"/>
</dbReference>
<dbReference type="Proteomes" id="UP000018143">
    <property type="component" value="Unassembled WGS sequence"/>
</dbReference>
<evidence type="ECO:0000256" key="4">
    <source>
        <dbReference type="HAMAP-Rule" id="MF_00995"/>
    </source>
</evidence>
<dbReference type="PANTHER" id="PTHR37690">
    <property type="entry name" value="CHORISMATE DEHYDRATASE"/>
    <property type="match status" value="1"/>
</dbReference>
<keyword evidence="3 4" id="KW-0456">Lyase</keyword>
<gene>
    <name evidence="4" type="primary">mqnA</name>
    <name evidence="5" type="ORF">HFN_0351</name>
</gene>